<evidence type="ECO:0000313" key="4">
    <source>
        <dbReference type="Proteomes" id="UP001165575"/>
    </source>
</evidence>
<proteinExistence type="predicted"/>
<dbReference type="Gene3D" id="1.10.260.40">
    <property type="entry name" value="lambda repressor-like DNA-binding domains"/>
    <property type="match status" value="1"/>
</dbReference>
<accession>A0ABT3WMY9</accession>
<evidence type="ECO:0000259" key="2">
    <source>
        <dbReference type="PROSITE" id="PS50943"/>
    </source>
</evidence>
<evidence type="ECO:0000256" key="1">
    <source>
        <dbReference type="ARBA" id="ARBA00023125"/>
    </source>
</evidence>
<dbReference type="Proteomes" id="UP001165575">
    <property type="component" value="Unassembled WGS sequence"/>
</dbReference>
<dbReference type="EMBL" id="JANIDX010000007">
    <property type="protein sequence ID" value="MCX5620356.1"/>
    <property type="molecule type" value="Genomic_DNA"/>
</dbReference>
<reference evidence="3 4" key="1">
    <citation type="submission" date="2022-07" db="EMBL/GenBank/DDBJ databases">
        <title>Bombella genomes.</title>
        <authorList>
            <person name="Harer L."/>
            <person name="Styblova S."/>
            <person name="Ehrmann M."/>
        </authorList>
    </citation>
    <scope>NUCLEOTIDE SEQUENCE [LARGE SCALE GENOMIC DNA]</scope>
    <source>
        <strain evidence="3 4">TMW 2.2556</strain>
    </source>
</reference>
<dbReference type="InterPro" id="IPR001387">
    <property type="entry name" value="Cro/C1-type_HTH"/>
</dbReference>
<dbReference type="SMART" id="SM00530">
    <property type="entry name" value="HTH_XRE"/>
    <property type="match status" value="1"/>
</dbReference>
<gene>
    <name evidence="3" type="ORF">NQF89_07955</name>
</gene>
<dbReference type="SUPFAM" id="SSF47413">
    <property type="entry name" value="lambda repressor-like DNA-binding domains"/>
    <property type="match status" value="1"/>
</dbReference>
<dbReference type="PROSITE" id="PS50943">
    <property type="entry name" value="HTH_CROC1"/>
    <property type="match status" value="1"/>
</dbReference>
<protein>
    <submittedName>
        <fullName evidence="3">Helix-turn-helix domain-containing protein</fullName>
    </submittedName>
</protein>
<dbReference type="Pfam" id="PF01381">
    <property type="entry name" value="HTH_3"/>
    <property type="match status" value="1"/>
</dbReference>
<evidence type="ECO:0000313" key="3">
    <source>
        <dbReference type="EMBL" id="MCX5620356.1"/>
    </source>
</evidence>
<comment type="caution">
    <text evidence="3">The sequence shown here is derived from an EMBL/GenBank/DDBJ whole genome shotgun (WGS) entry which is preliminary data.</text>
</comment>
<dbReference type="PANTHER" id="PTHR46797">
    <property type="entry name" value="HTH-TYPE TRANSCRIPTIONAL REGULATOR"/>
    <property type="match status" value="1"/>
</dbReference>
<dbReference type="PANTHER" id="PTHR46797:SF1">
    <property type="entry name" value="METHYLPHOSPHONATE SYNTHASE"/>
    <property type="match status" value="1"/>
</dbReference>
<dbReference type="CDD" id="cd00093">
    <property type="entry name" value="HTH_XRE"/>
    <property type="match status" value="1"/>
</dbReference>
<keyword evidence="1" id="KW-0238">DNA-binding</keyword>
<dbReference type="InterPro" id="IPR010982">
    <property type="entry name" value="Lambda_DNA-bd_dom_sf"/>
</dbReference>
<dbReference type="InterPro" id="IPR050807">
    <property type="entry name" value="TransReg_Diox_bact_type"/>
</dbReference>
<keyword evidence="4" id="KW-1185">Reference proteome</keyword>
<feature type="domain" description="HTH cro/C1-type" evidence="2">
    <location>
        <begin position="16"/>
        <end position="70"/>
    </location>
</feature>
<name>A0ABT3WMY9_9PROT</name>
<dbReference type="RefSeq" id="WP_155573869.1">
    <property type="nucleotide sequence ID" value="NZ_JANIDX010000007.1"/>
</dbReference>
<organism evidence="3 4">
    <name type="scientific">Bombella pollinis</name>
    <dbReference type="NCBI Taxonomy" id="2967337"/>
    <lineage>
        <taxon>Bacteria</taxon>
        <taxon>Pseudomonadati</taxon>
        <taxon>Pseudomonadota</taxon>
        <taxon>Alphaproteobacteria</taxon>
        <taxon>Acetobacterales</taxon>
        <taxon>Acetobacteraceae</taxon>
        <taxon>Bombella</taxon>
    </lineage>
</organism>
<sequence length="151" mass="17171">MADIASSVDSHVGKRIRLLRGLRKYSQERLAKALGITFQQIQKYERGTNRIGAGRLYEIAKILGVPVGFFFDELDGFTTAANVGVHEEQTPFHKGRTAEKVEASMAEKEIAGIELLMMPETLELARVYYSIKEERNRQQILNFIREMAVRP</sequence>